<evidence type="ECO:0000256" key="3">
    <source>
        <dbReference type="ARBA" id="ARBA00022475"/>
    </source>
</evidence>
<feature type="transmembrane region" description="Helical" evidence="7">
    <location>
        <begin position="299"/>
        <end position="317"/>
    </location>
</feature>
<dbReference type="AlphaFoldDB" id="A0A9D2IDA6"/>
<evidence type="ECO:0000313" key="8">
    <source>
        <dbReference type="EMBL" id="HJA98719.1"/>
    </source>
</evidence>
<dbReference type="Proteomes" id="UP000824259">
    <property type="component" value="Unassembled WGS sequence"/>
</dbReference>
<keyword evidence="3" id="KW-1003">Cell membrane</keyword>
<feature type="transmembrane region" description="Helical" evidence="7">
    <location>
        <begin position="144"/>
        <end position="164"/>
    </location>
</feature>
<reference evidence="8" key="2">
    <citation type="submission" date="2021-04" db="EMBL/GenBank/DDBJ databases">
        <authorList>
            <person name="Gilroy R."/>
        </authorList>
    </citation>
    <scope>NUCLEOTIDE SEQUENCE</scope>
    <source>
        <strain evidence="8">CHK169-11906</strain>
    </source>
</reference>
<evidence type="ECO:0000256" key="6">
    <source>
        <dbReference type="ARBA" id="ARBA00023136"/>
    </source>
</evidence>
<name>A0A9D2IDA6_9BACT</name>
<comment type="caution">
    <text evidence="8">The sequence shown here is derived from an EMBL/GenBank/DDBJ whole genome shotgun (WGS) entry which is preliminary data.</text>
</comment>
<proteinExistence type="inferred from homology"/>
<reference evidence="8" key="1">
    <citation type="journal article" date="2021" name="PeerJ">
        <title>Extensive microbial diversity within the chicken gut microbiome revealed by metagenomics and culture.</title>
        <authorList>
            <person name="Gilroy R."/>
            <person name="Ravi A."/>
            <person name="Getino M."/>
            <person name="Pursley I."/>
            <person name="Horton D.L."/>
            <person name="Alikhan N.F."/>
            <person name="Baker D."/>
            <person name="Gharbi K."/>
            <person name="Hall N."/>
            <person name="Watson M."/>
            <person name="Adriaenssens E.M."/>
            <person name="Foster-Nyarko E."/>
            <person name="Jarju S."/>
            <person name="Secka A."/>
            <person name="Antonio M."/>
            <person name="Oren A."/>
            <person name="Chaudhuri R.R."/>
            <person name="La Ragione R."/>
            <person name="Hildebrand F."/>
            <person name="Pallen M.J."/>
        </authorList>
    </citation>
    <scope>NUCLEOTIDE SEQUENCE</scope>
    <source>
        <strain evidence="8">CHK169-11906</strain>
    </source>
</reference>
<evidence type="ECO:0000256" key="4">
    <source>
        <dbReference type="ARBA" id="ARBA00022692"/>
    </source>
</evidence>
<keyword evidence="6 7" id="KW-0472">Membrane</keyword>
<evidence type="ECO:0000256" key="5">
    <source>
        <dbReference type="ARBA" id="ARBA00022989"/>
    </source>
</evidence>
<dbReference type="PANTHER" id="PTHR30106">
    <property type="entry name" value="INNER MEMBRANE PROTEIN YEIH-RELATED"/>
    <property type="match status" value="1"/>
</dbReference>
<accession>A0A9D2IDA6</accession>
<feature type="transmembrane region" description="Helical" evidence="7">
    <location>
        <begin position="112"/>
        <end position="132"/>
    </location>
</feature>
<dbReference type="InterPro" id="IPR018383">
    <property type="entry name" value="UPF0324_pro"/>
</dbReference>
<dbReference type="EMBL" id="DWYR01000009">
    <property type="protein sequence ID" value="HJA98719.1"/>
    <property type="molecule type" value="Genomic_DNA"/>
</dbReference>
<feature type="transmembrane region" description="Helical" evidence="7">
    <location>
        <begin position="12"/>
        <end position="44"/>
    </location>
</feature>
<feature type="transmembrane region" description="Helical" evidence="7">
    <location>
        <begin position="234"/>
        <end position="263"/>
    </location>
</feature>
<organism evidence="8 9">
    <name type="scientific">Candidatus Alistipes avicola</name>
    <dbReference type="NCBI Taxonomy" id="2838432"/>
    <lineage>
        <taxon>Bacteria</taxon>
        <taxon>Pseudomonadati</taxon>
        <taxon>Bacteroidota</taxon>
        <taxon>Bacteroidia</taxon>
        <taxon>Bacteroidales</taxon>
        <taxon>Rikenellaceae</taxon>
        <taxon>Alistipes</taxon>
    </lineage>
</organism>
<evidence type="ECO:0000313" key="9">
    <source>
        <dbReference type="Proteomes" id="UP000824259"/>
    </source>
</evidence>
<evidence type="ECO:0000256" key="1">
    <source>
        <dbReference type="ARBA" id="ARBA00004651"/>
    </source>
</evidence>
<feature type="transmembrane region" description="Helical" evidence="7">
    <location>
        <begin position="81"/>
        <end position="100"/>
    </location>
</feature>
<keyword evidence="5 7" id="KW-1133">Transmembrane helix</keyword>
<sequence>MKSTQKNALVKVGFLLALVLCATPYVSAPIALVGGFLFTLFLGHPFAKLNHKATNILLKVSVVGLGFGMNIHSALHVGREGLWLTIASITTVLVLAFILGGWFRMPRKSSHLIGSGTAICGGSAIAAVAPAVDASEKEISVSLGVIFLLNSLALIIFPFVGHLLGLTQHQFGMWSAIAIHDTSSVVGAASAYGEEALQVATTVKLARALWIIPVSLLSAFLFKSKGKKISIPWFIGFFIVAMLINSYLPLAGAFGTAFAASVAPAIADISKALLVVTLFLIGAGLSLDKIKSVGFKPLILGICLWVVVSILSLLAIVH</sequence>
<protein>
    <submittedName>
        <fullName evidence="8">Sulfate exporter family transporter</fullName>
    </submittedName>
</protein>
<comment type="similarity">
    <text evidence="2">Belongs to the UPF0324 family.</text>
</comment>
<evidence type="ECO:0000256" key="7">
    <source>
        <dbReference type="SAM" id="Phobius"/>
    </source>
</evidence>
<comment type="subcellular location">
    <subcellularLocation>
        <location evidence="1">Cell membrane</location>
        <topology evidence="1">Multi-pass membrane protein</topology>
    </subcellularLocation>
</comment>
<dbReference type="PANTHER" id="PTHR30106:SF1">
    <property type="entry name" value="UPF0324 MEMBRANE PROTEIN FN0533"/>
    <property type="match status" value="1"/>
</dbReference>
<evidence type="ECO:0000256" key="2">
    <source>
        <dbReference type="ARBA" id="ARBA00007977"/>
    </source>
</evidence>
<keyword evidence="4 7" id="KW-0812">Transmembrane</keyword>
<feature type="transmembrane region" description="Helical" evidence="7">
    <location>
        <begin position="269"/>
        <end position="287"/>
    </location>
</feature>
<gene>
    <name evidence="8" type="ORF">H9779_03855</name>
</gene>
<dbReference type="GO" id="GO:0005886">
    <property type="term" value="C:plasma membrane"/>
    <property type="evidence" value="ECO:0007669"/>
    <property type="project" value="UniProtKB-SubCell"/>
</dbReference>
<dbReference type="Pfam" id="PF03601">
    <property type="entry name" value="Cons_hypoth698"/>
    <property type="match status" value="1"/>
</dbReference>